<dbReference type="GeneID" id="120255479"/>
<dbReference type="InterPro" id="IPR055298">
    <property type="entry name" value="AtLOH3-like"/>
</dbReference>
<dbReference type="Proteomes" id="UP001515500">
    <property type="component" value="Unplaced"/>
</dbReference>
<sequence length="285" mass="33072">MIVNIVGASCKRRDVLLQKHHDKIIEKLDRCEIYSGRGQHQETNLARPGDTRWGSHYTTLIHLFTMWESVLEVLEIQKDQNIVNTMELIVIVKELMQDLIENGWGAFLEEVRNFYVAMSVSVPNMEDSIPVQGPSRCGRQLVTYYHHYHAELFIAVIDLYTAIKLLRCIACVDPRNSFSKFDHGMLVRIAQIYSDDFSTSDHLILKEQLRIYMLDVRRNFDFSSYYDLASLSMKMVQTNKLLTFQLVHRLIELALILPVATTIVERAFSTMDIIKTDLRNKIGDE</sequence>
<reference evidence="2" key="1">
    <citation type="submission" date="2025-08" db="UniProtKB">
        <authorList>
            <consortium name="RefSeq"/>
        </authorList>
    </citation>
    <scope>IDENTIFICATION</scope>
</reference>
<evidence type="ECO:0000313" key="1">
    <source>
        <dbReference type="Proteomes" id="UP001515500"/>
    </source>
</evidence>
<keyword evidence="1" id="KW-1185">Reference proteome</keyword>
<proteinExistence type="predicted"/>
<name>A0AB40AW59_DIOCR</name>
<evidence type="ECO:0000313" key="2">
    <source>
        <dbReference type="RefSeq" id="XP_039119231.1"/>
    </source>
</evidence>
<dbReference type="PANTHER" id="PTHR11697">
    <property type="entry name" value="GENERAL TRANSCRIPTION FACTOR 2-RELATED ZINC FINGER PROTEIN"/>
    <property type="match status" value="1"/>
</dbReference>
<accession>A0AB40AW59</accession>
<organism evidence="1 2">
    <name type="scientific">Dioscorea cayennensis subsp. rotundata</name>
    <name type="common">White Guinea yam</name>
    <name type="synonym">Dioscorea rotundata</name>
    <dbReference type="NCBI Taxonomy" id="55577"/>
    <lineage>
        <taxon>Eukaryota</taxon>
        <taxon>Viridiplantae</taxon>
        <taxon>Streptophyta</taxon>
        <taxon>Embryophyta</taxon>
        <taxon>Tracheophyta</taxon>
        <taxon>Spermatophyta</taxon>
        <taxon>Magnoliopsida</taxon>
        <taxon>Liliopsida</taxon>
        <taxon>Dioscoreales</taxon>
        <taxon>Dioscoreaceae</taxon>
        <taxon>Dioscorea</taxon>
    </lineage>
</organism>
<dbReference type="RefSeq" id="XP_039119231.1">
    <property type="nucleotide sequence ID" value="XM_039263297.1"/>
</dbReference>
<dbReference type="PANTHER" id="PTHR11697:SF230">
    <property type="entry name" value="ZINC FINGER, MYM DOMAIN CONTAINING 1"/>
    <property type="match status" value="1"/>
</dbReference>
<dbReference type="AlphaFoldDB" id="A0AB40AW59"/>
<gene>
    <name evidence="2" type="primary">LOC120255479</name>
</gene>
<protein>
    <submittedName>
        <fullName evidence="2">Uncharacterized protein LOC120255479</fullName>
    </submittedName>
</protein>